<accession>A0AAT9FMU1</accession>
<dbReference type="AlphaFoldDB" id="A0AAT9FMU1"/>
<proteinExistence type="predicted"/>
<protein>
    <submittedName>
        <fullName evidence="1">Uncharacterized protein</fullName>
    </submittedName>
</protein>
<evidence type="ECO:0000313" key="1">
    <source>
        <dbReference type="EMBL" id="BDS07331.1"/>
    </source>
</evidence>
<dbReference type="KEGG" id="osu:NT6N_23710"/>
<sequence length="138" mass="15372">MLLASDCYFFTWNGRQKLSSVAIEGDQLNMTMKAKIKKLELTKAKSIIAYHQGLGVGRKYQIQINLTEAPAKGVFPMVKIGDDIIIERVSVSGGGNSGLGSTISIEGDKPEQIKKWVELLRVYFKLPKEKVSIRLTQE</sequence>
<reference evidence="1" key="1">
    <citation type="submission" date="2024-07" db="EMBL/GenBank/DDBJ databases">
        <title>Complete genome sequence of Verrucomicrobiaceae bacterium NT6N.</title>
        <authorList>
            <person name="Huang C."/>
            <person name="Takami H."/>
            <person name="Hamasaki K."/>
        </authorList>
    </citation>
    <scope>NUCLEOTIDE SEQUENCE</scope>
    <source>
        <strain evidence="1">NT6N</strain>
    </source>
</reference>
<dbReference type="EMBL" id="AP026866">
    <property type="protein sequence ID" value="BDS07331.1"/>
    <property type="molecule type" value="Genomic_DNA"/>
</dbReference>
<name>A0AAT9FMU1_9BACT</name>
<gene>
    <name evidence="1" type="ORF">NT6N_23710</name>
</gene>
<organism evidence="1">
    <name type="scientific">Oceaniferula spumae</name>
    <dbReference type="NCBI Taxonomy" id="2979115"/>
    <lineage>
        <taxon>Bacteria</taxon>
        <taxon>Pseudomonadati</taxon>
        <taxon>Verrucomicrobiota</taxon>
        <taxon>Verrucomicrobiia</taxon>
        <taxon>Verrucomicrobiales</taxon>
        <taxon>Verrucomicrobiaceae</taxon>
        <taxon>Oceaniferula</taxon>
    </lineage>
</organism>